<evidence type="ECO:0000313" key="3">
    <source>
        <dbReference type="EMBL" id="QQO09444.1"/>
    </source>
</evidence>
<comment type="similarity">
    <text evidence="1">Belongs to the SIS family. PHI subfamily.</text>
</comment>
<dbReference type="RefSeq" id="WP_215626747.1">
    <property type="nucleotide sequence ID" value="NZ_CP067089.2"/>
</dbReference>
<reference evidence="3" key="1">
    <citation type="submission" date="2021-01" db="EMBL/GenBank/DDBJ databases">
        <title>Description of Breznakiella homolactica.</title>
        <authorList>
            <person name="Song Y."/>
            <person name="Brune A."/>
        </authorList>
    </citation>
    <scope>NUCLEOTIDE SEQUENCE</scope>
    <source>
        <strain evidence="3">RmG30</strain>
    </source>
</reference>
<gene>
    <name evidence="3" type="ORF">JFL75_00540</name>
</gene>
<dbReference type="InterPro" id="IPR001347">
    <property type="entry name" value="SIS_dom"/>
</dbReference>
<evidence type="ECO:0000313" key="4">
    <source>
        <dbReference type="Proteomes" id="UP000595917"/>
    </source>
</evidence>
<dbReference type="GO" id="GO:1901135">
    <property type="term" value="P:carbohydrate derivative metabolic process"/>
    <property type="evidence" value="ECO:0007669"/>
    <property type="project" value="InterPro"/>
</dbReference>
<dbReference type="GO" id="GO:0016853">
    <property type="term" value="F:isomerase activity"/>
    <property type="evidence" value="ECO:0007669"/>
    <property type="project" value="InterPro"/>
</dbReference>
<dbReference type="PANTHER" id="PTHR43443">
    <property type="entry name" value="3-HEXULOSE-6-PHOSPHATE ISOMERASE"/>
    <property type="match status" value="1"/>
</dbReference>
<dbReference type="InterPro" id="IPR046348">
    <property type="entry name" value="SIS_dom_sf"/>
</dbReference>
<dbReference type="InterPro" id="IPR017552">
    <property type="entry name" value="PHI/rmpB"/>
</dbReference>
<evidence type="ECO:0000256" key="1">
    <source>
        <dbReference type="ARBA" id="ARBA00009235"/>
    </source>
</evidence>
<dbReference type="PROSITE" id="PS51464">
    <property type="entry name" value="SIS"/>
    <property type="match status" value="1"/>
</dbReference>
<evidence type="ECO:0000259" key="2">
    <source>
        <dbReference type="PROSITE" id="PS51464"/>
    </source>
</evidence>
<dbReference type="Gene3D" id="3.40.50.10490">
    <property type="entry name" value="Glucose-6-phosphate isomerase like protein, domain 1"/>
    <property type="match status" value="1"/>
</dbReference>
<protein>
    <submittedName>
        <fullName evidence="3">SIS domain-containing protein</fullName>
    </submittedName>
</protein>
<proteinExistence type="inferred from homology"/>
<dbReference type="AlphaFoldDB" id="A0A7T7XN69"/>
<dbReference type="PANTHER" id="PTHR43443:SF1">
    <property type="entry name" value="3-HEXULOSE-6-PHOSPHATE ISOMERASE"/>
    <property type="match status" value="1"/>
</dbReference>
<feature type="domain" description="SIS" evidence="2">
    <location>
        <begin position="29"/>
        <end position="168"/>
    </location>
</feature>
<dbReference type="KEGG" id="bhc:JFL75_00540"/>
<name>A0A7T7XN69_9SPIR</name>
<organism evidence="3 4">
    <name type="scientific">Breznakiella homolactica</name>
    <dbReference type="NCBI Taxonomy" id="2798577"/>
    <lineage>
        <taxon>Bacteria</taxon>
        <taxon>Pseudomonadati</taxon>
        <taxon>Spirochaetota</taxon>
        <taxon>Spirochaetia</taxon>
        <taxon>Spirochaetales</taxon>
        <taxon>Breznakiellaceae</taxon>
        <taxon>Breznakiella</taxon>
    </lineage>
</organism>
<dbReference type="Proteomes" id="UP000595917">
    <property type="component" value="Chromosome"/>
</dbReference>
<dbReference type="Pfam" id="PF01380">
    <property type="entry name" value="SIS"/>
    <property type="match status" value="1"/>
</dbReference>
<dbReference type="EMBL" id="CP067089">
    <property type="protein sequence ID" value="QQO09444.1"/>
    <property type="molecule type" value="Genomic_DNA"/>
</dbReference>
<dbReference type="GO" id="GO:0097367">
    <property type="term" value="F:carbohydrate derivative binding"/>
    <property type="evidence" value="ECO:0007669"/>
    <property type="project" value="InterPro"/>
</dbReference>
<keyword evidence="4" id="KW-1185">Reference proteome</keyword>
<accession>A0A7T7XN69</accession>
<sequence>MTVLKTGQHILQEIHTGFSQLPESGVDNLISQIRKARRVFCVGAGRSRIMLSAFCMRLNHLGIEAYVAGNIPCPPASAGDLVIAASGSGTTPSVVAILKRAKEAGAAVVMFTAAATPELRDTADTIIEIQAPNGLINKNSPESTQLMRTLFEQIVFIAEESIIAILSKGIPVEEIAKRHTNLE</sequence>
<dbReference type="SUPFAM" id="SSF53697">
    <property type="entry name" value="SIS domain"/>
    <property type="match status" value="1"/>
</dbReference>